<protein>
    <submittedName>
        <fullName evidence="1">Uncharacterized protein</fullName>
    </submittedName>
</protein>
<dbReference type="InParanoid" id="M1DNH4"/>
<dbReference type="AlphaFoldDB" id="M1DNH4"/>
<dbReference type="Gramene" id="PGSC0003DMT400091827">
    <property type="protein sequence ID" value="PGSC0003DMT400091827"/>
    <property type="gene ID" value="PGSC0003DMG400041398"/>
</dbReference>
<dbReference type="PaxDb" id="4113-PGSC0003DMT400091827"/>
<sequence length="89" mass="9409">MSFLKGFVGPGELPVVQAPQAPANLPIAISVPNVGGTRVAKKCATKDHSAQSVGITDPLGDPPFGQFHRLSALAFVTLGDLVLYRRIVW</sequence>
<dbReference type="HOGENOM" id="CLU_2459049_0_0_1"/>
<keyword evidence="2" id="KW-1185">Reference proteome</keyword>
<proteinExistence type="predicted"/>
<evidence type="ECO:0000313" key="1">
    <source>
        <dbReference type="EnsemblPlants" id="PGSC0003DMT400091827"/>
    </source>
</evidence>
<dbReference type="EnsemblPlants" id="PGSC0003DMT400091827">
    <property type="protein sequence ID" value="PGSC0003DMT400091827"/>
    <property type="gene ID" value="PGSC0003DMG400041398"/>
</dbReference>
<name>M1DNH4_SOLTU</name>
<evidence type="ECO:0000313" key="2">
    <source>
        <dbReference type="Proteomes" id="UP000011115"/>
    </source>
</evidence>
<reference evidence="1" key="2">
    <citation type="submission" date="2015-06" db="UniProtKB">
        <authorList>
            <consortium name="EnsemblPlants"/>
        </authorList>
    </citation>
    <scope>IDENTIFICATION</scope>
    <source>
        <strain evidence="1">DM1-3 516 R44</strain>
    </source>
</reference>
<dbReference type="Proteomes" id="UP000011115">
    <property type="component" value="Unassembled WGS sequence"/>
</dbReference>
<reference evidence="2" key="1">
    <citation type="journal article" date="2011" name="Nature">
        <title>Genome sequence and analysis of the tuber crop potato.</title>
        <authorList>
            <consortium name="The Potato Genome Sequencing Consortium"/>
        </authorList>
    </citation>
    <scope>NUCLEOTIDE SEQUENCE [LARGE SCALE GENOMIC DNA]</scope>
    <source>
        <strain evidence="2">cv. DM1-3 516 R44</strain>
    </source>
</reference>
<accession>M1DNH4</accession>
<organism evidence="1 2">
    <name type="scientific">Solanum tuberosum</name>
    <name type="common">Potato</name>
    <dbReference type="NCBI Taxonomy" id="4113"/>
    <lineage>
        <taxon>Eukaryota</taxon>
        <taxon>Viridiplantae</taxon>
        <taxon>Streptophyta</taxon>
        <taxon>Embryophyta</taxon>
        <taxon>Tracheophyta</taxon>
        <taxon>Spermatophyta</taxon>
        <taxon>Magnoliopsida</taxon>
        <taxon>eudicotyledons</taxon>
        <taxon>Gunneridae</taxon>
        <taxon>Pentapetalae</taxon>
        <taxon>asterids</taxon>
        <taxon>lamiids</taxon>
        <taxon>Solanales</taxon>
        <taxon>Solanaceae</taxon>
        <taxon>Solanoideae</taxon>
        <taxon>Solaneae</taxon>
        <taxon>Solanum</taxon>
    </lineage>
</organism>